<evidence type="ECO:0000313" key="2">
    <source>
        <dbReference type="EMBL" id="KAK3734713.1"/>
    </source>
</evidence>
<name>A0AAE1CTC3_9GAST</name>
<organism evidence="2 3">
    <name type="scientific">Elysia crispata</name>
    <name type="common">lettuce slug</name>
    <dbReference type="NCBI Taxonomy" id="231223"/>
    <lineage>
        <taxon>Eukaryota</taxon>
        <taxon>Metazoa</taxon>
        <taxon>Spiralia</taxon>
        <taxon>Lophotrochozoa</taxon>
        <taxon>Mollusca</taxon>
        <taxon>Gastropoda</taxon>
        <taxon>Heterobranchia</taxon>
        <taxon>Euthyneura</taxon>
        <taxon>Panpulmonata</taxon>
        <taxon>Sacoglossa</taxon>
        <taxon>Placobranchoidea</taxon>
        <taxon>Plakobranchidae</taxon>
        <taxon>Elysia</taxon>
    </lineage>
</organism>
<feature type="transmembrane region" description="Helical" evidence="1">
    <location>
        <begin position="16"/>
        <end position="35"/>
    </location>
</feature>
<dbReference type="EMBL" id="JAWDGP010006836">
    <property type="protein sequence ID" value="KAK3734713.1"/>
    <property type="molecule type" value="Genomic_DNA"/>
</dbReference>
<dbReference type="AlphaFoldDB" id="A0AAE1CTC3"/>
<keyword evidence="3" id="KW-1185">Reference proteome</keyword>
<dbReference type="PANTHER" id="PTHR31389:SF4">
    <property type="entry name" value="LD39211P"/>
    <property type="match status" value="1"/>
</dbReference>
<dbReference type="InterPro" id="IPR012444">
    <property type="entry name" value="DUF1647"/>
</dbReference>
<dbReference type="Pfam" id="PF07801">
    <property type="entry name" value="DUF1647"/>
    <property type="match status" value="1"/>
</dbReference>
<evidence type="ECO:0000256" key="1">
    <source>
        <dbReference type="SAM" id="Phobius"/>
    </source>
</evidence>
<reference evidence="2" key="1">
    <citation type="journal article" date="2023" name="G3 (Bethesda)">
        <title>A reference genome for the long-term kleptoplast-retaining sea slug Elysia crispata morphotype clarki.</title>
        <authorList>
            <person name="Eastman K.E."/>
            <person name="Pendleton A.L."/>
            <person name="Shaikh M.A."/>
            <person name="Suttiyut T."/>
            <person name="Ogas R."/>
            <person name="Tomko P."/>
            <person name="Gavelis G."/>
            <person name="Widhalm J.R."/>
            <person name="Wisecaver J.H."/>
        </authorList>
    </citation>
    <scope>NUCLEOTIDE SEQUENCE</scope>
    <source>
        <strain evidence="2">ECLA1</strain>
    </source>
</reference>
<gene>
    <name evidence="2" type="ORF">RRG08_059895</name>
</gene>
<proteinExistence type="predicted"/>
<comment type="caution">
    <text evidence="2">The sequence shown here is derived from an EMBL/GenBank/DDBJ whole genome shotgun (WGS) entry which is preliminary data.</text>
</comment>
<keyword evidence="1" id="KW-0812">Transmembrane</keyword>
<dbReference type="PANTHER" id="PTHR31389">
    <property type="entry name" value="LD39211P"/>
    <property type="match status" value="1"/>
</dbReference>
<keyword evidence="1" id="KW-0472">Membrane</keyword>
<keyword evidence="1" id="KW-1133">Transmembrane helix</keyword>
<evidence type="ECO:0000313" key="3">
    <source>
        <dbReference type="Proteomes" id="UP001283361"/>
    </source>
</evidence>
<accession>A0AAE1CTC3</accession>
<protein>
    <submittedName>
        <fullName evidence="2">Uncharacterized protein</fullName>
    </submittedName>
</protein>
<sequence>MKCVVRQCLGFGKVKTLVVLLLGAIFIYAVLRLYMDGCCETSHYQYPWEAVKVTMFGHSRQATELRNQTEDKKEESVTEHERVVKLSKLLQHRLTLVTDREPEKVHEKCQNDTAFRCNPTTPCSRPLETRSPLERVRGLVSSPWVQLSQEQLSLALSLTEHIPDNDIIIASSCSDNHFNELQAMFKNLRQTVFPKLQNFTVIVFDLGLTERQRVVTESVSNVVTFPFKKFPKHVQDVMCYSWKPIIMAASMARARKLLVYQDSSIRWNHTFHQTFQRALLYGQQAVLSPGASFPGNTLREMFEYMEEEACPFRPFMELQGGIHLIRRDPLVIEAVLHPWLKCALEKDCMCPKDPQSVLYCYSPRLHRCHRFDQSAFNLIMSKLYGVERYKMTIPRNDTTLKVDRKDRHPSYLYELKYGSNYIMALAMPMF</sequence>
<dbReference type="Proteomes" id="UP001283361">
    <property type="component" value="Unassembled WGS sequence"/>
</dbReference>